<dbReference type="RefSeq" id="WP_381423545.1">
    <property type="nucleotide sequence ID" value="NZ_JBHSDH010000013.1"/>
</dbReference>
<keyword evidence="1" id="KW-0472">Membrane</keyword>
<comment type="caution">
    <text evidence="2">The sequence shown here is derived from an EMBL/GenBank/DDBJ whole genome shotgun (WGS) entry which is preliminary data.</text>
</comment>
<evidence type="ECO:0000256" key="1">
    <source>
        <dbReference type="SAM" id="Phobius"/>
    </source>
</evidence>
<organism evidence="2 3">
    <name type="scientific">Sphingorhabdus arenilitoris</name>
    <dbReference type="NCBI Taxonomy" id="1490041"/>
    <lineage>
        <taxon>Bacteria</taxon>
        <taxon>Pseudomonadati</taxon>
        <taxon>Pseudomonadota</taxon>
        <taxon>Alphaproteobacteria</taxon>
        <taxon>Sphingomonadales</taxon>
        <taxon>Sphingomonadaceae</taxon>
        <taxon>Sphingorhabdus</taxon>
    </lineage>
</organism>
<gene>
    <name evidence="2" type="ORF">ACFOWX_09615</name>
</gene>
<feature type="transmembrane region" description="Helical" evidence="1">
    <location>
        <begin position="6"/>
        <end position="25"/>
    </location>
</feature>
<keyword evidence="1" id="KW-1133">Transmembrane helix</keyword>
<accession>A0ABV8RH08</accession>
<evidence type="ECO:0000313" key="2">
    <source>
        <dbReference type="EMBL" id="MFC4292668.1"/>
    </source>
</evidence>
<dbReference type="EMBL" id="JBHSDH010000013">
    <property type="protein sequence ID" value="MFC4292668.1"/>
    <property type="molecule type" value="Genomic_DNA"/>
</dbReference>
<dbReference type="Proteomes" id="UP001595887">
    <property type="component" value="Unassembled WGS sequence"/>
</dbReference>
<keyword evidence="3" id="KW-1185">Reference proteome</keyword>
<keyword evidence="1" id="KW-0812">Transmembrane</keyword>
<proteinExistence type="predicted"/>
<name>A0ABV8RH08_9SPHN</name>
<evidence type="ECO:0000313" key="3">
    <source>
        <dbReference type="Proteomes" id="UP001595887"/>
    </source>
</evidence>
<protein>
    <submittedName>
        <fullName evidence="2">Uncharacterized protein</fullName>
    </submittedName>
</protein>
<reference evidence="3" key="1">
    <citation type="journal article" date="2019" name="Int. J. Syst. Evol. Microbiol.">
        <title>The Global Catalogue of Microorganisms (GCM) 10K type strain sequencing project: providing services to taxonomists for standard genome sequencing and annotation.</title>
        <authorList>
            <consortium name="The Broad Institute Genomics Platform"/>
            <consortium name="The Broad Institute Genome Sequencing Center for Infectious Disease"/>
            <person name="Wu L."/>
            <person name="Ma J."/>
        </authorList>
    </citation>
    <scope>NUCLEOTIDE SEQUENCE [LARGE SCALE GENOMIC DNA]</scope>
    <source>
        <strain evidence="3">CECT 8531</strain>
    </source>
</reference>
<sequence>MTLTKALLIFALLVIAFNLFFYARFKRLMAEVRVRAEQQEAAAKADRERSDIPEGEQ</sequence>